<comment type="caution">
    <text evidence="2">The sequence shown here is derived from an EMBL/GenBank/DDBJ whole genome shotgun (WGS) entry which is preliminary data.</text>
</comment>
<feature type="region of interest" description="Disordered" evidence="1">
    <location>
        <begin position="1"/>
        <end position="34"/>
    </location>
</feature>
<dbReference type="Proteomes" id="UP000469346">
    <property type="component" value="Unassembled WGS sequence"/>
</dbReference>
<protein>
    <recommendedName>
        <fullName evidence="4">OmpA family protein</fullName>
    </recommendedName>
</protein>
<dbReference type="Gene3D" id="3.30.1330.60">
    <property type="entry name" value="OmpA-like domain"/>
    <property type="match status" value="1"/>
</dbReference>
<accession>A0A6N9TV00</accession>
<dbReference type="AlphaFoldDB" id="A0A6N9TV00"/>
<keyword evidence="3" id="KW-1185">Reference proteome</keyword>
<organism evidence="2 3">
    <name type="scientific">Dissulfurirhabdus thermomarina</name>
    <dbReference type="NCBI Taxonomy" id="1765737"/>
    <lineage>
        <taxon>Bacteria</taxon>
        <taxon>Deltaproteobacteria</taxon>
        <taxon>Dissulfurirhabdaceae</taxon>
        <taxon>Dissulfurirhabdus</taxon>
    </lineage>
</organism>
<proteinExistence type="predicted"/>
<feature type="compositionally biased region" description="Pro residues" evidence="1">
    <location>
        <begin position="10"/>
        <end position="30"/>
    </location>
</feature>
<evidence type="ECO:0008006" key="4">
    <source>
        <dbReference type="Google" id="ProtNLM"/>
    </source>
</evidence>
<evidence type="ECO:0000313" key="2">
    <source>
        <dbReference type="EMBL" id="NDY43564.1"/>
    </source>
</evidence>
<gene>
    <name evidence="2" type="ORF">G3N55_12035</name>
</gene>
<dbReference type="SUPFAM" id="SSF103088">
    <property type="entry name" value="OmpA-like"/>
    <property type="match status" value="1"/>
</dbReference>
<evidence type="ECO:0000256" key="1">
    <source>
        <dbReference type="SAM" id="MobiDB-lite"/>
    </source>
</evidence>
<dbReference type="InterPro" id="IPR036737">
    <property type="entry name" value="OmpA-like_sf"/>
</dbReference>
<dbReference type="EMBL" id="JAAGRR010000211">
    <property type="protein sequence ID" value="NDY43564.1"/>
    <property type="molecule type" value="Genomic_DNA"/>
</dbReference>
<reference evidence="2 3" key="1">
    <citation type="submission" date="2020-02" db="EMBL/GenBank/DDBJ databases">
        <title>Comparative genomics of sulfur disproportionating microorganisms.</title>
        <authorList>
            <person name="Ward L.M."/>
            <person name="Bertran E."/>
            <person name="Johnston D.T."/>
        </authorList>
    </citation>
    <scope>NUCLEOTIDE SEQUENCE [LARGE SCALE GENOMIC DNA]</scope>
    <source>
        <strain evidence="2 3">DSM 100025</strain>
    </source>
</reference>
<sequence>MAAAACAPAGPVPTAPPPEEGGRAGPPPAAASPAVLRREAALREALAGQGPVEVRRTGAEVQVVLDGAWCFPSAGDQVAPEVYGILDRLAQVLLETPGVGARVEYRAGPAAAFPAAQRRAEAVKRLLAVRGLPRAGLTAVGRPGGAGARPEVVITVVPPAPPGE</sequence>
<name>A0A6N9TV00_DISTH</name>
<dbReference type="RefSeq" id="WP_163299900.1">
    <property type="nucleotide sequence ID" value="NZ_JAATWC010000001.1"/>
</dbReference>
<evidence type="ECO:0000313" key="3">
    <source>
        <dbReference type="Proteomes" id="UP000469346"/>
    </source>
</evidence>